<evidence type="ECO:0000256" key="1">
    <source>
        <dbReference type="ARBA" id="ARBA00004651"/>
    </source>
</evidence>
<keyword evidence="6" id="KW-0769">Symport</keyword>
<dbReference type="InterPro" id="IPR050277">
    <property type="entry name" value="Sodium:Solute_Symporter"/>
</dbReference>
<dbReference type="InterPro" id="IPR038377">
    <property type="entry name" value="Na/Glc_symporter_sf"/>
</dbReference>
<keyword evidence="8" id="KW-0915">Sodium</keyword>
<feature type="transmembrane region" description="Helical" evidence="14">
    <location>
        <begin position="38"/>
        <end position="65"/>
    </location>
</feature>
<keyword evidence="3" id="KW-0813">Transport</keyword>
<feature type="transmembrane region" description="Helical" evidence="14">
    <location>
        <begin position="6"/>
        <end position="26"/>
    </location>
</feature>
<comment type="catalytic activity">
    <reaction evidence="12">
        <text>L-proline(in) + Na(+)(in) = L-proline(out) + Na(+)(out)</text>
        <dbReference type="Rhea" id="RHEA:28967"/>
        <dbReference type="ChEBI" id="CHEBI:29101"/>
        <dbReference type="ChEBI" id="CHEBI:60039"/>
    </reaction>
</comment>
<dbReference type="GO" id="GO:0015293">
    <property type="term" value="F:symporter activity"/>
    <property type="evidence" value="ECO:0007669"/>
    <property type="project" value="UniProtKB-KW"/>
</dbReference>
<organism evidence="15 16">
    <name type="scientific">Cryomorpha ignava</name>
    <dbReference type="NCBI Taxonomy" id="101383"/>
    <lineage>
        <taxon>Bacteria</taxon>
        <taxon>Pseudomonadati</taxon>
        <taxon>Bacteroidota</taxon>
        <taxon>Flavobacteriia</taxon>
        <taxon>Flavobacteriales</taxon>
        <taxon>Cryomorphaceae</taxon>
        <taxon>Cryomorpha</taxon>
    </lineage>
</organism>
<evidence type="ECO:0000256" key="14">
    <source>
        <dbReference type="SAM" id="Phobius"/>
    </source>
</evidence>
<comment type="caution">
    <text evidence="15">The sequence shown here is derived from an EMBL/GenBank/DDBJ whole genome shotgun (WGS) entry which is preliminary data.</text>
</comment>
<keyword evidence="16" id="KW-1185">Reference proteome</keyword>
<comment type="similarity">
    <text evidence="2 13">Belongs to the sodium:solute symporter (SSF) (TC 2.A.21) family.</text>
</comment>
<evidence type="ECO:0000256" key="6">
    <source>
        <dbReference type="ARBA" id="ARBA00022847"/>
    </source>
</evidence>
<feature type="transmembrane region" description="Helical" evidence="14">
    <location>
        <begin position="471"/>
        <end position="491"/>
    </location>
</feature>
<feature type="transmembrane region" description="Helical" evidence="14">
    <location>
        <begin position="277"/>
        <end position="298"/>
    </location>
</feature>
<evidence type="ECO:0000256" key="4">
    <source>
        <dbReference type="ARBA" id="ARBA00022475"/>
    </source>
</evidence>
<feature type="transmembrane region" description="Helical" evidence="14">
    <location>
        <begin position="71"/>
        <end position="97"/>
    </location>
</feature>
<feature type="transmembrane region" description="Helical" evidence="14">
    <location>
        <begin position="383"/>
        <end position="401"/>
    </location>
</feature>
<reference evidence="15 16" key="1">
    <citation type="submission" date="2020-02" db="EMBL/GenBank/DDBJ databases">
        <title>Out from the shadows clarifying the taxonomy of the family Cryomorphaceae and related taxa by utilizing the GTDB taxonomic framework.</title>
        <authorList>
            <person name="Bowman J.P."/>
        </authorList>
    </citation>
    <scope>NUCLEOTIDE SEQUENCE [LARGE SCALE GENOMIC DNA]</scope>
    <source>
        <strain evidence="15 16">QSSC 1-22</strain>
    </source>
</reference>
<dbReference type="GO" id="GO:0006814">
    <property type="term" value="P:sodium ion transport"/>
    <property type="evidence" value="ECO:0007669"/>
    <property type="project" value="UniProtKB-KW"/>
</dbReference>
<keyword evidence="9" id="KW-0406">Ion transport</keyword>
<evidence type="ECO:0000256" key="8">
    <source>
        <dbReference type="ARBA" id="ARBA00023053"/>
    </source>
</evidence>
<keyword evidence="10 14" id="KW-0472">Membrane</keyword>
<dbReference type="Gene3D" id="1.20.1730.10">
    <property type="entry name" value="Sodium/glucose cotransporter"/>
    <property type="match status" value="1"/>
</dbReference>
<dbReference type="Proteomes" id="UP000486602">
    <property type="component" value="Unassembled WGS sequence"/>
</dbReference>
<dbReference type="RefSeq" id="WP_163284452.1">
    <property type="nucleotide sequence ID" value="NZ_JAAGVY010000010.1"/>
</dbReference>
<dbReference type="PROSITE" id="PS50283">
    <property type="entry name" value="NA_SOLUT_SYMP_3"/>
    <property type="match status" value="1"/>
</dbReference>
<feature type="transmembrane region" description="Helical" evidence="14">
    <location>
        <begin position="318"/>
        <end position="343"/>
    </location>
</feature>
<feature type="transmembrane region" description="Helical" evidence="14">
    <location>
        <begin position="126"/>
        <end position="149"/>
    </location>
</feature>
<proteinExistence type="inferred from homology"/>
<feature type="transmembrane region" description="Helical" evidence="14">
    <location>
        <begin position="241"/>
        <end position="257"/>
    </location>
</feature>
<keyword evidence="11" id="KW-0739">Sodium transport</keyword>
<evidence type="ECO:0000256" key="3">
    <source>
        <dbReference type="ARBA" id="ARBA00022448"/>
    </source>
</evidence>
<feature type="transmembrane region" description="Helical" evidence="14">
    <location>
        <begin position="191"/>
        <end position="209"/>
    </location>
</feature>
<keyword evidence="7 14" id="KW-1133">Transmembrane helix</keyword>
<gene>
    <name evidence="15" type="ORF">G3O08_07435</name>
</gene>
<evidence type="ECO:0000256" key="9">
    <source>
        <dbReference type="ARBA" id="ARBA00023065"/>
    </source>
</evidence>
<evidence type="ECO:0000256" key="13">
    <source>
        <dbReference type="RuleBase" id="RU362091"/>
    </source>
</evidence>
<feature type="transmembrane region" description="Helical" evidence="14">
    <location>
        <begin position="439"/>
        <end position="459"/>
    </location>
</feature>
<keyword evidence="4" id="KW-1003">Cell membrane</keyword>
<evidence type="ECO:0000256" key="11">
    <source>
        <dbReference type="ARBA" id="ARBA00023201"/>
    </source>
</evidence>
<evidence type="ECO:0000256" key="12">
    <source>
        <dbReference type="ARBA" id="ARBA00033708"/>
    </source>
</evidence>
<dbReference type="EMBL" id="JAAGVY010000010">
    <property type="protein sequence ID" value="NEN23329.1"/>
    <property type="molecule type" value="Genomic_DNA"/>
</dbReference>
<keyword evidence="5 14" id="KW-0812">Transmembrane</keyword>
<dbReference type="GO" id="GO:0005886">
    <property type="term" value="C:plasma membrane"/>
    <property type="evidence" value="ECO:0007669"/>
    <property type="project" value="UniProtKB-SubCell"/>
</dbReference>
<sequence>MNSSEYILPTIGMLAVLMAVILYLVFRGAKKTTTMSDYALGSFAFSPVAVGLALAASMTSAATFIINPGLIGLYGISGVISYAIVLPVAAFVSLVVLTKRFRAHGTKVKALTMAQWMGKRYDSKGYATFFSILSVLLITFIVLIVVGLAQLLSQSLQVEPIIVMIGIVAFVFTYMMFGGANSLVYTNTIQAVLMLIVAIILLASGRNFFSDGIAGFMDQLAAISPNLVKTTNPESFLFRDYFEIIVCQIVIGIAIVCQPHIITKSLILTKESQVNKFLAAGIGTMVIFFLVVIVGLYARLTFPAFTLDGTPIKPDQLVPLYIVEHFKVGTGLVVTLGLIAAGISTLEGLIQSLSVTFTSDLLIANSPKLEVLSDRKKIRLNRMVIVVLALITIALSTRQILEPELSVAIFAQNGVYAFFSAAFFPLVMGMFSKKTNAGAAIASSLTALVVHFSVYYGNIGSYMQNPVNNPAIAATFAILSSVMVGLLWLRFSNSNETFLRTESIKT</sequence>
<evidence type="ECO:0000313" key="15">
    <source>
        <dbReference type="EMBL" id="NEN23329.1"/>
    </source>
</evidence>
<comment type="subcellular location">
    <subcellularLocation>
        <location evidence="1">Cell membrane</location>
        <topology evidence="1">Multi-pass membrane protein</topology>
    </subcellularLocation>
</comment>
<dbReference type="AlphaFoldDB" id="A0A7K3WNU2"/>
<protein>
    <submittedName>
        <fullName evidence="15">Sodium:solute symporter</fullName>
    </submittedName>
</protein>
<name>A0A7K3WNU2_9FLAO</name>
<feature type="transmembrane region" description="Helical" evidence="14">
    <location>
        <begin position="161"/>
        <end position="184"/>
    </location>
</feature>
<dbReference type="InterPro" id="IPR001734">
    <property type="entry name" value="Na/solute_symporter"/>
</dbReference>
<dbReference type="PANTHER" id="PTHR48086:SF3">
    <property type="entry name" value="SODIUM_PROLINE SYMPORTER"/>
    <property type="match status" value="1"/>
</dbReference>
<evidence type="ECO:0000256" key="5">
    <source>
        <dbReference type="ARBA" id="ARBA00022692"/>
    </source>
</evidence>
<feature type="transmembrane region" description="Helical" evidence="14">
    <location>
        <begin position="407"/>
        <end position="427"/>
    </location>
</feature>
<evidence type="ECO:0000313" key="16">
    <source>
        <dbReference type="Proteomes" id="UP000486602"/>
    </source>
</evidence>
<accession>A0A7K3WNU2</accession>
<evidence type="ECO:0000256" key="2">
    <source>
        <dbReference type="ARBA" id="ARBA00006434"/>
    </source>
</evidence>
<dbReference type="PANTHER" id="PTHR48086">
    <property type="entry name" value="SODIUM/PROLINE SYMPORTER-RELATED"/>
    <property type="match status" value="1"/>
</dbReference>
<evidence type="ECO:0000256" key="7">
    <source>
        <dbReference type="ARBA" id="ARBA00022989"/>
    </source>
</evidence>
<evidence type="ECO:0000256" key="10">
    <source>
        <dbReference type="ARBA" id="ARBA00023136"/>
    </source>
</evidence>
<dbReference type="Pfam" id="PF00474">
    <property type="entry name" value="SSF"/>
    <property type="match status" value="1"/>
</dbReference>